<dbReference type="InterPro" id="IPR000652">
    <property type="entry name" value="Triosephosphate_isomerase"/>
</dbReference>
<gene>
    <name evidence="7" type="primary">tpiA</name>
    <name evidence="9" type="ORF">H9C73_13625</name>
</gene>
<evidence type="ECO:0000313" key="10">
    <source>
        <dbReference type="Proteomes" id="UP000810171"/>
    </source>
</evidence>
<accession>A0ABS3ZEN0</accession>
<dbReference type="NCBIfam" id="TIGR00419">
    <property type="entry name" value="tim"/>
    <property type="match status" value="1"/>
</dbReference>
<dbReference type="Proteomes" id="UP000810171">
    <property type="component" value="Unassembled WGS sequence"/>
</dbReference>
<comment type="caution">
    <text evidence="9">The sequence shown here is derived from an EMBL/GenBank/DDBJ whole genome shotgun (WGS) entry which is preliminary data.</text>
</comment>
<feature type="binding site" evidence="7">
    <location>
        <position position="213"/>
    </location>
    <ligand>
        <name>substrate</name>
    </ligand>
</feature>
<comment type="pathway">
    <text evidence="7 8">Carbohydrate biosynthesis; gluconeogenesis.</text>
</comment>
<dbReference type="PANTHER" id="PTHR21139">
    <property type="entry name" value="TRIOSEPHOSPHATE ISOMERASE"/>
    <property type="match status" value="1"/>
</dbReference>
<comment type="catalytic activity">
    <reaction evidence="7 8">
        <text>D-glyceraldehyde 3-phosphate = dihydroxyacetone phosphate</text>
        <dbReference type="Rhea" id="RHEA:18585"/>
        <dbReference type="ChEBI" id="CHEBI:57642"/>
        <dbReference type="ChEBI" id="CHEBI:59776"/>
        <dbReference type="EC" id="5.3.1.1"/>
    </reaction>
</comment>
<comment type="pathway">
    <text evidence="7 8">Carbohydrate degradation; glycolysis; D-glyceraldehyde 3-phosphate from glycerone phosphate: step 1/1.</text>
</comment>
<feature type="active site" description="Electrophile" evidence="7">
    <location>
        <position position="96"/>
    </location>
</feature>
<evidence type="ECO:0000256" key="6">
    <source>
        <dbReference type="ARBA" id="ARBA00023235"/>
    </source>
</evidence>
<dbReference type="Pfam" id="PF00121">
    <property type="entry name" value="TIM"/>
    <property type="match status" value="1"/>
</dbReference>
<reference evidence="9 10" key="1">
    <citation type="submission" date="2020-09" db="EMBL/GenBank/DDBJ databases">
        <authorList>
            <person name="Tanuku N.R.S."/>
        </authorList>
    </citation>
    <scope>NUCLEOTIDE SEQUENCE [LARGE SCALE GENOMIC DNA]</scope>
    <source>
        <strain evidence="9 10">AK62</strain>
    </source>
</reference>
<proteinExistence type="inferred from homology"/>
<comment type="similarity">
    <text evidence="2 7 8">Belongs to the triosephosphate isomerase family.</text>
</comment>
<dbReference type="PROSITE" id="PS51440">
    <property type="entry name" value="TIM_2"/>
    <property type="match status" value="1"/>
</dbReference>
<evidence type="ECO:0000256" key="1">
    <source>
        <dbReference type="ARBA" id="ARBA00004939"/>
    </source>
</evidence>
<comment type="subunit">
    <text evidence="7 8">Homodimer.</text>
</comment>
<organism evidence="9 10">
    <name type="scientific">Marinobacterium alkalitolerans</name>
    <dbReference type="NCBI Taxonomy" id="1542925"/>
    <lineage>
        <taxon>Bacteria</taxon>
        <taxon>Pseudomonadati</taxon>
        <taxon>Pseudomonadota</taxon>
        <taxon>Gammaproteobacteria</taxon>
        <taxon>Oceanospirillales</taxon>
        <taxon>Oceanospirillaceae</taxon>
        <taxon>Marinobacterium</taxon>
    </lineage>
</organism>
<protein>
    <recommendedName>
        <fullName evidence="7 8">Triosephosphate isomerase</fullName>
        <shortName evidence="7">TIM</shortName>
        <shortName evidence="7">TPI</shortName>
        <ecNumber evidence="7 8">5.3.1.1</ecNumber>
    </recommendedName>
    <alternativeName>
        <fullName evidence="7">Triose-phosphate isomerase</fullName>
    </alternativeName>
</protein>
<dbReference type="SUPFAM" id="SSF51351">
    <property type="entry name" value="Triosephosphate isomerase (TIM)"/>
    <property type="match status" value="1"/>
</dbReference>
<feature type="binding site" evidence="7">
    <location>
        <begin position="234"/>
        <end position="235"/>
    </location>
    <ligand>
        <name>substrate</name>
    </ligand>
</feature>
<dbReference type="PROSITE" id="PS00171">
    <property type="entry name" value="TIM_1"/>
    <property type="match status" value="1"/>
</dbReference>
<keyword evidence="6 7" id="KW-0413">Isomerase</keyword>
<dbReference type="InterPro" id="IPR013785">
    <property type="entry name" value="Aldolase_TIM"/>
</dbReference>
<evidence type="ECO:0000256" key="7">
    <source>
        <dbReference type="HAMAP-Rule" id="MF_00147"/>
    </source>
</evidence>
<dbReference type="PANTHER" id="PTHR21139:SF42">
    <property type="entry name" value="TRIOSEPHOSPHATE ISOMERASE"/>
    <property type="match status" value="1"/>
</dbReference>
<dbReference type="EC" id="5.3.1.1" evidence="7 8"/>
<dbReference type="InterPro" id="IPR035990">
    <property type="entry name" value="TIM_sf"/>
</dbReference>
<evidence type="ECO:0000256" key="2">
    <source>
        <dbReference type="ARBA" id="ARBA00007422"/>
    </source>
</evidence>
<keyword evidence="3 7" id="KW-0312">Gluconeogenesis</keyword>
<feature type="binding site" evidence="7">
    <location>
        <position position="174"/>
    </location>
    <ligand>
        <name>substrate</name>
    </ligand>
</feature>
<dbReference type="Gene3D" id="3.20.20.70">
    <property type="entry name" value="Aldolase class I"/>
    <property type="match status" value="1"/>
</dbReference>
<evidence type="ECO:0000313" key="9">
    <source>
        <dbReference type="EMBL" id="MBP0049770.1"/>
    </source>
</evidence>
<keyword evidence="5 7" id="KW-0324">Glycolysis</keyword>
<feature type="binding site" evidence="7">
    <location>
        <begin position="9"/>
        <end position="11"/>
    </location>
    <ligand>
        <name>substrate</name>
    </ligand>
</feature>
<sequence>MRKALVIGNWKMNGRLAANEALLNGLSSGAECLSDDVEVAVCPPSVYIAQAASLLQKSSIGVGAQNIATQASGAFTGEVSAEMLTDFGCEWVIAGHSERRSLYGESDQDVALKVAKAVESGIVPVICVGETLEEREAGQALARVRSQLEAALAQLEGDQLASIVVAYEPVWAIGTGLTATPDQAQEVHQVLRQALNECQVDLGDKVRILYGGSVNAANADSLFAQPDIDGGLIGGASLKVDDFLAICRAAAVES</sequence>
<evidence type="ECO:0000256" key="8">
    <source>
        <dbReference type="RuleBase" id="RU363013"/>
    </source>
</evidence>
<comment type="pathway">
    <text evidence="1">Carbohydrate metabolism; erythritol degradation.</text>
</comment>
<name>A0ABS3ZEN0_9GAMM</name>
<dbReference type="RefSeq" id="WP_209288456.1">
    <property type="nucleotide sequence ID" value="NZ_JACVEW010000024.1"/>
</dbReference>
<evidence type="ECO:0000256" key="5">
    <source>
        <dbReference type="ARBA" id="ARBA00023152"/>
    </source>
</evidence>
<feature type="active site" description="Proton acceptor" evidence="7">
    <location>
        <position position="168"/>
    </location>
</feature>
<comment type="function">
    <text evidence="7">Involved in the gluconeogenesis. Catalyzes stereospecifically the conversion of dihydroxyacetone phosphate (DHAP) to D-glyceraldehyde-3-phosphate (G3P).</text>
</comment>
<dbReference type="CDD" id="cd00311">
    <property type="entry name" value="TIM"/>
    <property type="match status" value="1"/>
</dbReference>
<keyword evidence="4 7" id="KW-0963">Cytoplasm</keyword>
<evidence type="ECO:0000256" key="4">
    <source>
        <dbReference type="ARBA" id="ARBA00022490"/>
    </source>
</evidence>
<dbReference type="EMBL" id="JACVEW010000024">
    <property type="protein sequence ID" value="MBP0049770.1"/>
    <property type="molecule type" value="Genomic_DNA"/>
</dbReference>
<dbReference type="InterPro" id="IPR020861">
    <property type="entry name" value="Triosephosphate_isomerase_AS"/>
</dbReference>
<comment type="subcellular location">
    <subcellularLocation>
        <location evidence="7 8">Cytoplasm</location>
    </subcellularLocation>
</comment>
<dbReference type="GO" id="GO:0004807">
    <property type="term" value="F:triose-phosphate isomerase activity"/>
    <property type="evidence" value="ECO:0007669"/>
    <property type="project" value="UniProtKB-EC"/>
</dbReference>
<evidence type="ECO:0000256" key="3">
    <source>
        <dbReference type="ARBA" id="ARBA00022432"/>
    </source>
</evidence>
<dbReference type="HAMAP" id="MF_00147_B">
    <property type="entry name" value="TIM_B"/>
    <property type="match status" value="1"/>
</dbReference>
<dbReference type="InterPro" id="IPR022896">
    <property type="entry name" value="TrioseP_Isoase_bac/euk"/>
</dbReference>
<keyword evidence="10" id="KW-1185">Reference proteome</keyword>